<dbReference type="Ensembl" id="ENSELUT00000090717.1">
    <property type="protein sequence ID" value="ENSELUP00000095123.1"/>
    <property type="gene ID" value="ENSELUG00000040123.1"/>
</dbReference>
<proteinExistence type="predicted"/>
<evidence type="ECO:0000313" key="2">
    <source>
        <dbReference type="Proteomes" id="UP000265140"/>
    </source>
</evidence>
<dbReference type="InterPro" id="IPR038765">
    <property type="entry name" value="Papain-like_cys_pep_sf"/>
</dbReference>
<dbReference type="Proteomes" id="UP000265140">
    <property type="component" value="Chromosome 18"/>
</dbReference>
<keyword evidence="2" id="KW-1185">Reference proteome</keyword>
<protein>
    <submittedName>
        <fullName evidence="1">Uncharacterized protein</fullName>
    </submittedName>
</protein>
<dbReference type="InterPro" id="IPR053033">
    <property type="entry name" value="Androglobin-like"/>
</dbReference>
<evidence type="ECO:0000313" key="1">
    <source>
        <dbReference type="Ensembl" id="ENSELUP00000095123.1"/>
    </source>
</evidence>
<dbReference type="PANTHER" id="PTHR46298:SF1">
    <property type="entry name" value="ANDROGLOBIN"/>
    <property type="match status" value="1"/>
</dbReference>
<dbReference type="PANTHER" id="PTHR46298">
    <property type="entry name" value="ANDROGLOBIN"/>
    <property type="match status" value="1"/>
</dbReference>
<dbReference type="GeneTree" id="ENSGT00390000014904"/>
<dbReference type="SUPFAM" id="SSF54001">
    <property type="entry name" value="Cysteine proteinases"/>
    <property type="match status" value="1"/>
</dbReference>
<organism evidence="1 2">
    <name type="scientific">Esox lucius</name>
    <name type="common">Northern pike</name>
    <dbReference type="NCBI Taxonomy" id="8010"/>
    <lineage>
        <taxon>Eukaryota</taxon>
        <taxon>Metazoa</taxon>
        <taxon>Chordata</taxon>
        <taxon>Craniata</taxon>
        <taxon>Vertebrata</taxon>
        <taxon>Euteleostomi</taxon>
        <taxon>Actinopterygii</taxon>
        <taxon>Neopterygii</taxon>
        <taxon>Teleostei</taxon>
        <taxon>Protacanthopterygii</taxon>
        <taxon>Esociformes</taxon>
        <taxon>Esocidae</taxon>
        <taxon>Esox</taxon>
    </lineage>
</organism>
<sequence length="223" mass="25465">MLLFSKSALPLNLLKAVHRATCQGTSCRFVWSPRMSSLVNSASEDPAELWRCRCPIWPEWSEAEVNAEKWHAGEGGTMGKNPFFEDPEGKVELPPMLKVHSWKRPSDIKLAKPPVIVENESSFDLIGANEHLLCSELFRWIMSEIYIVWNICNGTSAEEGSDAWKPWEHIYSLCKVVKGHRPLYNIYGKYVVKLHWMFTLYGLQLLSNSLNCETALLSIVQCH</sequence>
<reference evidence="1 2" key="1">
    <citation type="submission" date="2020-02" db="EMBL/GenBank/DDBJ databases">
        <title>Esox lucius (northern pike) genome, fEsoLuc1, primary haplotype.</title>
        <authorList>
            <person name="Myers G."/>
            <person name="Karagic N."/>
            <person name="Meyer A."/>
            <person name="Pippel M."/>
            <person name="Reichard M."/>
            <person name="Winkler S."/>
            <person name="Tracey A."/>
            <person name="Sims Y."/>
            <person name="Howe K."/>
            <person name="Rhie A."/>
            <person name="Formenti G."/>
            <person name="Durbin R."/>
            <person name="Fedrigo O."/>
            <person name="Jarvis E.D."/>
        </authorList>
    </citation>
    <scope>NUCLEOTIDE SEQUENCE [LARGE SCALE GENOMIC DNA]</scope>
</reference>
<reference evidence="1" key="3">
    <citation type="submission" date="2025-09" db="UniProtKB">
        <authorList>
            <consortium name="Ensembl"/>
        </authorList>
    </citation>
    <scope>IDENTIFICATION</scope>
</reference>
<name>A0AAY5L195_ESOLU</name>
<accession>A0AAY5L195</accession>
<dbReference type="AlphaFoldDB" id="A0AAY5L195"/>
<reference evidence="1" key="2">
    <citation type="submission" date="2025-08" db="UniProtKB">
        <authorList>
            <consortium name="Ensembl"/>
        </authorList>
    </citation>
    <scope>IDENTIFICATION</scope>
</reference>